<proteinExistence type="predicted"/>
<keyword evidence="5" id="KW-1185">Reference proteome</keyword>
<keyword evidence="1" id="KW-1133">Transmembrane helix</keyword>
<feature type="transmembrane region" description="Helical" evidence="1">
    <location>
        <begin position="6"/>
        <end position="26"/>
    </location>
</feature>
<reference evidence="2 5" key="2">
    <citation type="submission" date="2019-10" db="EMBL/GenBank/DDBJ databases">
        <title>Prolixibacter strains distinguished by the presence of nitrate reductase genes were adept at nitrate-dependent anaerobic corrosion of metallic iron and carbon steel.</title>
        <authorList>
            <person name="Iino T."/>
            <person name="Shono N."/>
            <person name="Ito K."/>
            <person name="Nakamura R."/>
            <person name="Sueoka K."/>
            <person name="Harayama S."/>
            <person name="Ohkuma M."/>
        </authorList>
    </citation>
    <scope>NUCLEOTIDE SEQUENCE [LARGE SCALE GENOMIC DNA]</scope>
    <source>
        <strain evidence="2 5">MIC1-1</strain>
    </source>
</reference>
<evidence type="ECO:0000256" key="1">
    <source>
        <dbReference type="SAM" id="Phobius"/>
    </source>
</evidence>
<comment type="caution">
    <text evidence="3">The sequence shown here is derived from an EMBL/GenBank/DDBJ whole genome shotgun (WGS) entry which is preliminary data.</text>
</comment>
<reference evidence="3 4" key="1">
    <citation type="submission" date="2018-03" db="EMBL/GenBank/DDBJ databases">
        <title>Genomic Encyclopedia of Archaeal and Bacterial Type Strains, Phase II (KMG-II): from individual species to whole genera.</title>
        <authorList>
            <person name="Goeker M."/>
        </authorList>
    </citation>
    <scope>NUCLEOTIDE SEQUENCE [LARGE SCALE GENOMIC DNA]</scope>
    <source>
        <strain evidence="3 4">DSM 27267</strain>
    </source>
</reference>
<evidence type="ECO:0000313" key="5">
    <source>
        <dbReference type="Proteomes" id="UP000396862"/>
    </source>
</evidence>
<evidence type="ECO:0000313" key="3">
    <source>
        <dbReference type="EMBL" id="PSK81098.1"/>
    </source>
</evidence>
<organism evidence="3 4">
    <name type="scientific">Prolixibacter denitrificans</name>
    <dbReference type="NCBI Taxonomy" id="1541063"/>
    <lineage>
        <taxon>Bacteria</taxon>
        <taxon>Pseudomonadati</taxon>
        <taxon>Bacteroidota</taxon>
        <taxon>Bacteroidia</taxon>
        <taxon>Marinilabiliales</taxon>
        <taxon>Prolixibacteraceae</taxon>
        <taxon>Prolixibacter</taxon>
    </lineage>
</organism>
<gene>
    <name evidence="3" type="ORF">CLV93_11175</name>
    <name evidence="2" type="ORF">JCM18694_24610</name>
</gene>
<evidence type="ECO:0000313" key="4">
    <source>
        <dbReference type="Proteomes" id="UP000240621"/>
    </source>
</evidence>
<protein>
    <submittedName>
        <fullName evidence="3">Uncharacterized protein</fullName>
    </submittedName>
</protein>
<dbReference type="RefSeq" id="WP_106543415.1">
    <property type="nucleotide sequence ID" value="NZ_BLAU01000001.1"/>
</dbReference>
<name>A0A2P8C800_9BACT</name>
<dbReference type="EMBL" id="BLAU01000001">
    <property type="protein sequence ID" value="GET22215.1"/>
    <property type="molecule type" value="Genomic_DNA"/>
</dbReference>
<evidence type="ECO:0000313" key="2">
    <source>
        <dbReference type="EMBL" id="GET22215.1"/>
    </source>
</evidence>
<keyword evidence="1" id="KW-0812">Transmembrane</keyword>
<keyword evidence="1" id="KW-0472">Membrane</keyword>
<sequence>MTILNFNLPALISVMGTMLVILGALLGHLTQMGKVKIYQNSVNIKFYEKSDTGNLNEKNQLTKITHSIIITIELDFYNTSPGLNKIVRRLKFLTKSKGRNNYFDLLSQDSRKGNHGVIKADELTTINLAPNELLNHSLYFTIHKDFENFIESEWFIEYRDNKDKIRRIKIER</sequence>
<accession>A0A2P8C800</accession>
<dbReference type="Proteomes" id="UP000240621">
    <property type="component" value="Unassembled WGS sequence"/>
</dbReference>
<dbReference type="EMBL" id="PYGC01000011">
    <property type="protein sequence ID" value="PSK81098.1"/>
    <property type="molecule type" value="Genomic_DNA"/>
</dbReference>
<dbReference type="Proteomes" id="UP000396862">
    <property type="component" value="Unassembled WGS sequence"/>
</dbReference>
<dbReference type="AlphaFoldDB" id="A0A2P8C800"/>